<dbReference type="InterPro" id="IPR025859">
    <property type="entry name" value="AurF/CmlI"/>
</dbReference>
<dbReference type="InterPro" id="IPR009078">
    <property type="entry name" value="Ferritin-like_SF"/>
</dbReference>
<sequence length="302" mass="34942">MTTTEVAERLRGDRRFQDVLGRLVEMSERDYYNPYRLFDWPDSLPDDAYWMTPELMAEHGTDVWDELPEPRRRALSKWQSINFYSLNVHGIRELLHEIVARIHTADFDVPSEYFHHIIGEENEHMWFFAAFCRRYGGKIYPPRSLRLAGPGIAGADHFLVFARLLVFEELVDVFNQRMAGDDRLHPTIRKVNEVHHQDESRHIAFGRQIVAMLHADLRERLGDGELAALEDYLKGYMRGSVASLCEPGAYRDAGIPEPYAVRRRVLASPAHAGYARRVLRRTESFMVNAGIFRTGLPESAKE</sequence>
<comment type="caution">
    <text evidence="1">The sequence shown here is derived from an EMBL/GenBank/DDBJ whole genome shotgun (WGS) entry which is preliminary data.</text>
</comment>
<dbReference type="InterPro" id="IPR012348">
    <property type="entry name" value="RNR-like"/>
</dbReference>
<organism evidence="1 2">
    <name type="scientific">Actinomadura fibrosa</name>
    <dbReference type="NCBI Taxonomy" id="111802"/>
    <lineage>
        <taxon>Bacteria</taxon>
        <taxon>Bacillati</taxon>
        <taxon>Actinomycetota</taxon>
        <taxon>Actinomycetes</taxon>
        <taxon>Streptosporangiales</taxon>
        <taxon>Thermomonosporaceae</taxon>
        <taxon>Actinomadura</taxon>
    </lineage>
</organism>
<gene>
    <name evidence="1" type="ORF">ACFQZM_35885</name>
</gene>
<dbReference type="Pfam" id="PF11583">
    <property type="entry name" value="AurF"/>
    <property type="match status" value="1"/>
</dbReference>
<proteinExistence type="predicted"/>
<evidence type="ECO:0000313" key="2">
    <source>
        <dbReference type="Proteomes" id="UP001597063"/>
    </source>
</evidence>
<name>A0ABW2XY14_9ACTN</name>
<dbReference type="RefSeq" id="WP_131758988.1">
    <property type="nucleotide sequence ID" value="NZ_CAACUY010000065.1"/>
</dbReference>
<dbReference type="Gene3D" id="1.10.620.20">
    <property type="entry name" value="Ribonucleotide Reductase, subunit A"/>
    <property type="match status" value="1"/>
</dbReference>
<dbReference type="Proteomes" id="UP001597063">
    <property type="component" value="Unassembled WGS sequence"/>
</dbReference>
<dbReference type="SUPFAM" id="SSF47240">
    <property type="entry name" value="Ferritin-like"/>
    <property type="match status" value="1"/>
</dbReference>
<protein>
    <submittedName>
        <fullName evidence="1">Diiron oxygenase</fullName>
    </submittedName>
</protein>
<dbReference type="EMBL" id="JBHTGP010000018">
    <property type="protein sequence ID" value="MFD0689917.1"/>
    <property type="molecule type" value="Genomic_DNA"/>
</dbReference>
<accession>A0ABW2XY14</accession>
<evidence type="ECO:0000313" key="1">
    <source>
        <dbReference type="EMBL" id="MFD0689917.1"/>
    </source>
</evidence>
<keyword evidence="2" id="KW-1185">Reference proteome</keyword>
<reference evidence="2" key="1">
    <citation type="journal article" date="2019" name="Int. J. Syst. Evol. Microbiol.">
        <title>The Global Catalogue of Microorganisms (GCM) 10K type strain sequencing project: providing services to taxonomists for standard genome sequencing and annotation.</title>
        <authorList>
            <consortium name="The Broad Institute Genomics Platform"/>
            <consortium name="The Broad Institute Genome Sequencing Center for Infectious Disease"/>
            <person name="Wu L."/>
            <person name="Ma J."/>
        </authorList>
    </citation>
    <scope>NUCLEOTIDE SEQUENCE [LARGE SCALE GENOMIC DNA]</scope>
    <source>
        <strain evidence="2">JCM 9371</strain>
    </source>
</reference>